<dbReference type="EMBL" id="CP022098">
    <property type="protein sequence ID" value="ATB37091.1"/>
    <property type="molecule type" value="Genomic_DNA"/>
</dbReference>
<dbReference type="Proteomes" id="UP000217257">
    <property type="component" value="Chromosome"/>
</dbReference>
<organism evidence="1 2">
    <name type="scientific">Cystobacter fuscus</name>
    <dbReference type="NCBI Taxonomy" id="43"/>
    <lineage>
        <taxon>Bacteria</taxon>
        <taxon>Pseudomonadati</taxon>
        <taxon>Myxococcota</taxon>
        <taxon>Myxococcia</taxon>
        <taxon>Myxococcales</taxon>
        <taxon>Cystobacterineae</taxon>
        <taxon>Archangiaceae</taxon>
        <taxon>Cystobacter</taxon>
    </lineage>
</organism>
<dbReference type="AlphaFoldDB" id="A0A250J104"/>
<gene>
    <name evidence="1" type="ORF">CYFUS_002512</name>
</gene>
<proteinExistence type="predicted"/>
<dbReference type="RefSeq" id="WP_095985454.1">
    <property type="nucleotide sequence ID" value="NZ_CP022098.1"/>
</dbReference>
<accession>A0A250J104</accession>
<sequence length="89" mass="10241">MLKFSKAQLVVMGTSSEPRFHERLLEQLRAEYPEQTRQRTDALLLEEIRVAHERAKAYGFSSTPTICQFIYLGIALEARFYDDPGIAGY</sequence>
<protein>
    <submittedName>
        <fullName evidence="1">Uncharacterized protein</fullName>
    </submittedName>
</protein>
<reference evidence="1 2" key="1">
    <citation type="submission" date="2017-06" db="EMBL/GenBank/DDBJ databases">
        <title>Sequencing and comparative analysis of myxobacterial genomes.</title>
        <authorList>
            <person name="Rupp O."/>
            <person name="Goesmann A."/>
            <person name="Sogaard-Andersen L."/>
        </authorList>
    </citation>
    <scope>NUCLEOTIDE SEQUENCE [LARGE SCALE GENOMIC DNA]</scope>
    <source>
        <strain evidence="1 2">DSM 52655</strain>
    </source>
</reference>
<evidence type="ECO:0000313" key="1">
    <source>
        <dbReference type="EMBL" id="ATB37091.1"/>
    </source>
</evidence>
<name>A0A250J104_9BACT</name>
<evidence type="ECO:0000313" key="2">
    <source>
        <dbReference type="Proteomes" id="UP000217257"/>
    </source>
</evidence>
<dbReference type="KEGG" id="cfus:CYFUS_002512"/>